<keyword evidence="1" id="KW-0812">Transmembrane</keyword>
<dbReference type="EMBL" id="BMUB01000012">
    <property type="protein sequence ID" value="GGU89565.1"/>
    <property type="molecule type" value="Genomic_DNA"/>
</dbReference>
<evidence type="ECO:0000313" key="3">
    <source>
        <dbReference type="EMBL" id="OEV35905.1"/>
    </source>
</evidence>
<feature type="transmembrane region" description="Helical" evidence="1">
    <location>
        <begin position="125"/>
        <end position="146"/>
    </location>
</feature>
<proteinExistence type="predicted"/>
<feature type="transmembrane region" description="Helical" evidence="1">
    <location>
        <begin position="195"/>
        <end position="216"/>
    </location>
</feature>
<keyword evidence="1" id="KW-1133">Transmembrane helix</keyword>
<sequence>MSSTTLAPPRSAVLRAAGLRHRPALLTLLAVMGVVSLALLLHGWYLHAGLDRTGAGSCDPATDACRVKFKQFLHQYADSVPMLTSVSYVLGGTFGAFLGGPLLAREFEHGTVRFAWTQGAGRSRWTAGGLVVGGAVLAGVSVPFGLLLRWWSVPSVMASGSFSPEAFVQLPPVLVGRVLVAFGVAALAGAVLRRTVIAVGLGLAVSVALPFLAYAVRSHYMAPVEEPVHTLAPLALDDRWVLSVWFSDPAGNRISESDFYNLGRDYANLQSLVSDGGYTMHQVYQPADRLWPFQWIEFGWTTLLAVALCAAAVWWVRRRAA</sequence>
<evidence type="ECO:0000256" key="1">
    <source>
        <dbReference type="SAM" id="Phobius"/>
    </source>
</evidence>
<reference evidence="3 4" key="2">
    <citation type="submission" date="2014-07" db="EMBL/GenBank/DDBJ databases">
        <authorList>
            <person name="Zhang J.E."/>
            <person name="Yang H."/>
            <person name="Guo J."/>
            <person name="Deng Z."/>
            <person name="Luo H."/>
            <person name="Luo M."/>
            <person name="Zhao B."/>
        </authorList>
    </citation>
    <scope>NUCLEOTIDE SEQUENCE [LARGE SCALE GENOMIC DNA]</scope>
    <source>
        <strain evidence="3">ATCC 10762</strain>
        <strain evidence="4">ATCC 10762 / DSM 40127 / CCM 3239 / JCM 4008 / LMG 5968 / NBRC 12843 / NCIMB 8234 / A-377</strain>
    </source>
</reference>
<keyword evidence="1" id="KW-0472">Membrane</keyword>
<dbReference type="AlphaFoldDB" id="A0A1E7N5D7"/>
<feature type="transmembrane region" description="Helical" evidence="1">
    <location>
        <begin position="298"/>
        <end position="316"/>
    </location>
</feature>
<reference evidence="3" key="3">
    <citation type="submission" date="2016-08" db="EMBL/GenBank/DDBJ databases">
        <title>Sequencing, Assembly and Comparative Genomics of S. aureofaciens ATCC 10762.</title>
        <authorList>
            <person name="Gradnigo J.S."/>
            <person name="Johnson N."/>
            <person name="Somerville G.A."/>
        </authorList>
    </citation>
    <scope>NUCLEOTIDE SEQUENCE [LARGE SCALE GENOMIC DNA]</scope>
    <source>
        <strain evidence="3">ATCC 10762</strain>
    </source>
</reference>
<reference evidence="2" key="5">
    <citation type="submission" date="2020-09" db="EMBL/GenBank/DDBJ databases">
        <authorList>
            <person name="Sun Q."/>
            <person name="Ohkuma M."/>
        </authorList>
    </citation>
    <scope>NUCLEOTIDE SEQUENCE</scope>
    <source>
        <strain evidence="2">JCM 4434</strain>
    </source>
</reference>
<comment type="caution">
    <text evidence="3">The sequence shown here is derived from an EMBL/GenBank/DDBJ whole genome shotgun (WGS) entry which is preliminary data.</text>
</comment>
<name>A0A1E7N5D7_KITAU</name>
<organism evidence="3 4">
    <name type="scientific">Kitasatospora aureofaciens</name>
    <name type="common">Streptomyces aureofaciens</name>
    <dbReference type="NCBI Taxonomy" id="1894"/>
    <lineage>
        <taxon>Bacteria</taxon>
        <taxon>Bacillati</taxon>
        <taxon>Actinomycetota</taxon>
        <taxon>Actinomycetes</taxon>
        <taxon>Kitasatosporales</taxon>
        <taxon>Streptomycetaceae</taxon>
        <taxon>Kitasatospora</taxon>
    </lineage>
</organism>
<reference evidence="4" key="4">
    <citation type="submission" date="2016-08" db="EMBL/GenBank/DDBJ databases">
        <title>Sequencing, assembly and comparative genomics of S. aureofaciens ATCC 10762.</title>
        <authorList>
            <person name="Gradnigo J.S."/>
            <person name="Johnson N."/>
            <person name="Somerville G.A."/>
        </authorList>
    </citation>
    <scope>NUCLEOTIDE SEQUENCE [LARGE SCALE GENOMIC DNA]</scope>
    <source>
        <strain evidence="4">ATCC 10762 / DSM 40127 / CCM 3239 / JCM 4008 / LMG 5968 / NBRC 12843 / NCIMB 8234 / A-377</strain>
    </source>
</reference>
<evidence type="ECO:0000313" key="5">
    <source>
        <dbReference type="Proteomes" id="UP000610124"/>
    </source>
</evidence>
<gene>
    <name evidence="2" type="ORF">GCM10010502_48270</name>
    <name evidence="3" type="ORF">HS99_0008585</name>
</gene>
<evidence type="ECO:0008006" key="6">
    <source>
        <dbReference type="Google" id="ProtNLM"/>
    </source>
</evidence>
<dbReference type="EMBL" id="JPRF03000032">
    <property type="protein sequence ID" value="OEV35905.1"/>
    <property type="molecule type" value="Genomic_DNA"/>
</dbReference>
<evidence type="ECO:0000313" key="4">
    <source>
        <dbReference type="Proteomes" id="UP000037395"/>
    </source>
</evidence>
<reference evidence="2 5" key="1">
    <citation type="journal article" date="2014" name="Int. J. Syst. Evol. Microbiol.">
        <title>Complete genome sequence of Corynebacterium casei LMG S-19264T (=DSM 44701T), isolated from a smear-ripened cheese.</title>
        <authorList>
            <consortium name="US DOE Joint Genome Institute (JGI-PGF)"/>
            <person name="Walter F."/>
            <person name="Albersmeier A."/>
            <person name="Kalinowski J."/>
            <person name="Ruckert C."/>
        </authorList>
    </citation>
    <scope>NUCLEOTIDE SEQUENCE [LARGE SCALE GENOMIC DNA]</scope>
    <source>
        <strain evidence="2 5">JCM 4434</strain>
    </source>
</reference>
<dbReference type="Proteomes" id="UP000610124">
    <property type="component" value="Unassembled WGS sequence"/>
</dbReference>
<feature type="transmembrane region" description="Helical" evidence="1">
    <location>
        <begin position="24"/>
        <end position="45"/>
    </location>
</feature>
<dbReference type="GeneID" id="97487832"/>
<feature type="transmembrane region" description="Helical" evidence="1">
    <location>
        <begin position="166"/>
        <end position="188"/>
    </location>
</feature>
<protein>
    <recommendedName>
        <fullName evidence="6">ABC transporter permease</fullName>
    </recommendedName>
</protein>
<accession>A0A1E7N5D7</accession>
<feature type="transmembrane region" description="Helical" evidence="1">
    <location>
        <begin position="86"/>
        <end position="104"/>
    </location>
</feature>
<dbReference type="RefSeq" id="WP_030553614.1">
    <property type="nucleotide sequence ID" value="NZ_BMUB01000012.1"/>
</dbReference>
<accession>A0A8H9HTZ2</accession>
<evidence type="ECO:0000313" key="2">
    <source>
        <dbReference type="EMBL" id="GGU89565.1"/>
    </source>
</evidence>
<dbReference type="Proteomes" id="UP000037395">
    <property type="component" value="Unassembled WGS sequence"/>
</dbReference>
<dbReference type="OrthoDB" id="3579673at2"/>
<keyword evidence="4" id="KW-1185">Reference proteome</keyword>